<evidence type="ECO:0000256" key="2">
    <source>
        <dbReference type="ARBA" id="ARBA00022801"/>
    </source>
</evidence>
<dbReference type="PhylomeDB" id="A7SBL1"/>
<dbReference type="InterPro" id="IPR001254">
    <property type="entry name" value="Trypsin_dom"/>
</dbReference>
<dbReference type="HOGENOM" id="CLU_006842_7_0_1"/>
<dbReference type="PANTHER" id="PTHR24250:SF27">
    <property type="entry name" value="ELASTASE 2 LIKE"/>
    <property type="match status" value="1"/>
</dbReference>
<keyword evidence="3 5" id="KW-0720">Serine protease</keyword>
<protein>
    <recommendedName>
        <fullName evidence="6">Peptidase S1 domain-containing protein</fullName>
    </recommendedName>
</protein>
<dbReference type="InterPro" id="IPR043504">
    <property type="entry name" value="Peptidase_S1_PA_chymotrypsin"/>
</dbReference>
<dbReference type="Gene3D" id="2.40.10.10">
    <property type="entry name" value="Trypsin-like serine proteases"/>
    <property type="match status" value="1"/>
</dbReference>
<sequence>RIVGGEEAVPHSWPWQLSLQMFGMHNCGASLITPQWAVTAAHCVQNNYWYYSLQAGSHLRQDDGVQLKIAKIIPHKGYSRSHLRHDIALIKLASPAKLSATVNTVCLPKQGSLAKPGGNCYITGWGRILPNDFKKMAGKLQQSRAPVIDHKECRSKNGGKVDQSTMICIGGRGSSACNGDSGGPLVCEESGHWVLRGSSSWVTDRSCPGHSYSVYARVSSHVGWIKSEI</sequence>
<dbReference type="CDD" id="cd00190">
    <property type="entry name" value="Tryp_SPc"/>
    <property type="match status" value="1"/>
</dbReference>
<dbReference type="KEGG" id="nve:5510463"/>
<dbReference type="EMBL" id="DS469617">
    <property type="protein sequence ID" value="EDO38886.1"/>
    <property type="molecule type" value="Genomic_DNA"/>
</dbReference>
<evidence type="ECO:0000259" key="6">
    <source>
        <dbReference type="PROSITE" id="PS50240"/>
    </source>
</evidence>
<dbReference type="eggNOG" id="KOG3627">
    <property type="taxonomic scope" value="Eukaryota"/>
</dbReference>
<dbReference type="InterPro" id="IPR009003">
    <property type="entry name" value="Peptidase_S1_PA"/>
</dbReference>
<feature type="non-terminal residue" evidence="7">
    <location>
        <position position="1"/>
    </location>
</feature>
<dbReference type="SUPFAM" id="SSF50494">
    <property type="entry name" value="Trypsin-like serine proteases"/>
    <property type="match status" value="1"/>
</dbReference>
<proteinExistence type="predicted"/>
<dbReference type="PROSITE" id="PS50240">
    <property type="entry name" value="TRYPSIN_DOM"/>
    <property type="match status" value="1"/>
</dbReference>
<dbReference type="GO" id="GO:0006508">
    <property type="term" value="P:proteolysis"/>
    <property type="evidence" value="ECO:0000318"/>
    <property type="project" value="GO_Central"/>
</dbReference>
<feature type="non-terminal residue" evidence="7">
    <location>
        <position position="229"/>
    </location>
</feature>
<evidence type="ECO:0000313" key="8">
    <source>
        <dbReference type="Proteomes" id="UP000001593"/>
    </source>
</evidence>
<evidence type="ECO:0000256" key="3">
    <source>
        <dbReference type="ARBA" id="ARBA00022825"/>
    </source>
</evidence>
<dbReference type="InterPro" id="IPR018114">
    <property type="entry name" value="TRYPSIN_HIS"/>
</dbReference>
<dbReference type="PROSITE" id="PS00134">
    <property type="entry name" value="TRYPSIN_HIS"/>
    <property type="match status" value="1"/>
</dbReference>
<dbReference type="PRINTS" id="PR00722">
    <property type="entry name" value="CHYMOTRYPSIN"/>
</dbReference>
<dbReference type="GO" id="GO:0004252">
    <property type="term" value="F:serine-type endopeptidase activity"/>
    <property type="evidence" value="ECO:0000318"/>
    <property type="project" value="GO_Central"/>
</dbReference>
<dbReference type="STRING" id="45351.A7SBL1"/>
<dbReference type="Pfam" id="PF00089">
    <property type="entry name" value="Trypsin"/>
    <property type="match status" value="1"/>
</dbReference>
<gene>
    <name evidence="7" type="ORF">NEMVEDRAFT_v1g112440</name>
</gene>
<dbReference type="SMART" id="SM00020">
    <property type="entry name" value="Tryp_SPc"/>
    <property type="match status" value="1"/>
</dbReference>
<dbReference type="PROSITE" id="PS00135">
    <property type="entry name" value="TRYPSIN_SER"/>
    <property type="match status" value="1"/>
</dbReference>
<organism evidence="7 8">
    <name type="scientific">Nematostella vectensis</name>
    <name type="common">Starlet sea anemone</name>
    <dbReference type="NCBI Taxonomy" id="45351"/>
    <lineage>
        <taxon>Eukaryota</taxon>
        <taxon>Metazoa</taxon>
        <taxon>Cnidaria</taxon>
        <taxon>Anthozoa</taxon>
        <taxon>Hexacorallia</taxon>
        <taxon>Actiniaria</taxon>
        <taxon>Edwardsiidae</taxon>
        <taxon>Nematostella</taxon>
    </lineage>
</organism>
<dbReference type="PANTHER" id="PTHR24250">
    <property type="entry name" value="CHYMOTRYPSIN-RELATED"/>
    <property type="match status" value="1"/>
</dbReference>
<feature type="domain" description="Peptidase S1" evidence="6">
    <location>
        <begin position="2"/>
        <end position="229"/>
    </location>
</feature>
<evidence type="ECO:0000256" key="5">
    <source>
        <dbReference type="RuleBase" id="RU363034"/>
    </source>
</evidence>
<dbReference type="InterPro" id="IPR033116">
    <property type="entry name" value="TRYPSIN_SER"/>
</dbReference>
<name>A7SBL1_NEMVE</name>
<keyword evidence="2 5" id="KW-0378">Hydrolase</keyword>
<evidence type="ECO:0000256" key="4">
    <source>
        <dbReference type="ARBA" id="ARBA00023157"/>
    </source>
</evidence>
<evidence type="ECO:0000313" key="7">
    <source>
        <dbReference type="EMBL" id="EDO38886.1"/>
    </source>
</evidence>
<keyword evidence="8" id="KW-1185">Reference proteome</keyword>
<keyword evidence="4" id="KW-1015">Disulfide bond</keyword>
<dbReference type="Proteomes" id="UP000001593">
    <property type="component" value="Unassembled WGS sequence"/>
</dbReference>
<keyword evidence="1 5" id="KW-0645">Protease</keyword>
<dbReference type="InParanoid" id="A7SBL1"/>
<dbReference type="FunCoup" id="A7SBL1">
    <property type="interactions" value="29"/>
</dbReference>
<dbReference type="InterPro" id="IPR001314">
    <property type="entry name" value="Peptidase_S1A"/>
</dbReference>
<reference evidence="7 8" key="1">
    <citation type="journal article" date="2007" name="Science">
        <title>Sea anemone genome reveals ancestral eumetazoan gene repertoire and genomic organization.</title>
        <authorList>
            <person name="Putnam N.H."/>
            <person name="Srivastava M."/>
            <person name="Hellsten U."/>
            <person name="Dirks B."/>
            <person name="Chapman J."/>
            <person name="Salamov A."/>
            <person name="Terry A."/>
            <person name="Shapiro H."/>
            <person name="Lindquist E."/>
            <person name="Kapitonov V.V."/>
            <person name="Jurka J."/>
            <person name="Genikhovich G."/>
            <person name="Grigoriev I.V."/>
            <person name="Lucas S.M."/>
            <person name="Steele R.E."/>
            <person name="Finnerty J.R."/>
            <person name="Technau U."/>
            <person name="Martindale M.Q."/>
            <person name="Rokhsar D.S."/>
        </authorList>
    </citation>
    <scope>NUCLEOTIDE SEQUENCE [LARGE SCALE GENOMIC DNA]</scope>
    <source>
        <strain evidence="8">CH2 X CH6</strain>
    </source>
</reference>
<dbReference type="MEROPS" id="S01.157"/>
<dbReference type="OMA" id="INWINQQ"/>
<dbReference type="AlphaFoldDB" id="A7SBL1"/>
<evidence type="ECO:0000256" key="1">
    <source>
        <dbReference type="ARBA" id="ARBA00022670"/>
    </source>
</evidence>
<dbReference type="FunFam" id="2.40.10.10:FF:000003">
    <property type="entry name" value="Transmembrane serine protease 3"/>
    <property type="match status" value="1"/>
</dbReference>
<accession>A7SBL1</accession>